<evidence type="ECO:0000256" key="1">
    <source>
        <dbReference type="SAM" id="MobiDB-lite"/>
    </source>
</evidence>
<proteinExistence type="predicted"/>
<dbReference type="EMBL" id="FQZK01000012">
    <property type="protein sequence ID" value="SHJ99378.1"/>
    <property type="molecule type" value="Genomic_DNA"/>
</dbReference>
<dbReference type="STRING" id="758803.SAMN05421803_112112"/>
<protein>
    <submittedName>
        <fullName evidence="2">Uncharacterized protein</fullName>
    </submittedName>
</protein>
<accession>A0A1M6NUS2</accession>
<dbReference type="Proteomes" id="UP000184452">
    <property type="component" value="Unassembled WGS sequence"/>
</dbReference>
<organism evidence="2 3">
    <name type="scientific">Nocardiopsis flavescens</name>
    <dbReference type="NCBI Taxonomy" id="758803"/>
    <lineage>
        <taxon>Bacteria</taxon>
        <taxon>Bacillati</taxon>
        <taxon>Actinomycetota</taxon>
        <taxon>Actinomycetes</taxon>
        <taxon>Streptosporangiales</taxon>
        <taxon>Nocardiopsidaceae</taxon>
        <taxon>Nocardiopsis</taxon>
    </lineage>
</organism>
<keyword evidence="3" id="KW-1185">Reference proteome</keyword>
<dbReference type="AlphaFoldDB" id="A0A1M6NUS2"/>
<evidence type="ECO:0000313" key="2">
    <source>
        <dbReference type="EMBL" id="SHJ99378.1"/>
    </source>
</evidence>
<name>A0A1M6NUS2_9ACTN</name>
<reference evidence="2 3" key="1">
    <citation type="submission" date="2016-11" db="EMBL/GenBank/DDBJ databases">
        <authorList>
            <person name="Jaros S."/>
            <person name="Januszkiewicz K."/>
            <person name="Wedrychowicz H."/>
        </authorList>
    </citation>
    <scope>NUCLEOTIDE SEQUENCE [LARGE SCALE GENOMIC DNA]</scope>
    <source>
        <strain evidence="2 3">CGMCC 4.5723</strain>
    </source>
</reference>
<gene>
    <name evidence="2" type="ORF">SAMN05421803_112112</name>
</gene>
<evidence type="ECO:0000313" key="3">
    <source>
        <dbReference type="Proteomes" id="UP000184452"/>
    </source>
</evidence>
<feature type="region of interest" description="Disordered" evidence="1">
    <location>
        <begin position="400"/>
        <end position="433"/>
    </location>
</feature>
<sequence length="433" mass="47627">MASASEANTPPMSWEGIDHALNRVRGELKRITFNLADLDGHVGHRMLRGADLRGTTRERWEHADRHIHRLWETFDAFRRVVDDASGHRALGGGRASDQARLTFLLTGPCIETPLEKAPLHERGLLDADTEHITAAEAVARMTADYEEVTEVVSAAESAWNTLHPRLAGLDALWQEIGTLGDMIEEAGGGDDEALRSELDRVGDTVRRDPLSLLGPDLGVDASGLERLRKRLEAVRGRLRDALRMRDSYRESTGHLVSAVDDLEATLASLHELRARVVTRISEPRAVGLPDPVPGLRARLAEMDTLRSQGRWRALGALFGEVQAAVHTATDDARERRADLEGLLDRRSELRGRLESYRARAVRLGRAEEPGVSELHARAHRELWTAPGDLRAATSALAAYRRSLEEPGVTETTRDRTTPGADASDGESDGGVSR</sequence>